<evidence type="ECO:0000256" key="1">
    <source>
        <dbReference type="SAM" id="MobiDB-lite"/>
    </source>
</evidence>
<evidence type="ECO:0008006" key="4">
    <source>
        <dbReference type="Google" id="ProtNLM"/>
    </source>
</evidence>
<feature type="compositionally biased region" description="Acidic residues" evidence="1">
    <location>
        <begin position="57"/>
        <end position="91"/>
    </location>
</feature>
<feature type="compositionally biased region" description="Acidic residues" evidence="1">
    <location>
        <begin position="99"/>
        <end position="120"/>
    </location>
</feature>
<protein>
    <recommendedName>
        <fullName evidence="4">DNA-directed DNA polymerase</fullName>
    </recommendedName>
</protein>
<gene>
    <name evidence="2" type="ORF">ALC56_02878</name>
</gene>
<dbReference type="SUPFAM" id="SSF56672">
    <property type="entry name" value="DNA/RNA polymerases"/>
    <property type="match status" value="1"/>
</dbReference>
<sequence length="345" mass="40426">FCWRVLQYIIVRYAQTGTLRECFGHEENDAGGHIVDFKRRTGEMVSPAQEIEKELIQEEESEEEEKEEEEKNNENNIDNDDNDDDDNDNEESNANIENSNDDDNGDDAEEEEEIIEEEITQEATEKEEEKRDITRLLEMKEKIRYVDVCSLYSYVLKTDTFPLDQRFISENSVSELIGAAPNFNFDSVEGIIRYTVLPPRDLFYPVLPYRTKWQFRITRFNPKHIVLDRNNIIRNPGLSSIAKLYSLWGKFGQRINSFVDGESKEIAVPQNSDHSIPDGFMTKARDGNCTERHYGDTYGLSEKREGRKTYLIISPPNNAYAYRAYIKALNYEYVQYIRTIRYNLY</sequence>
<dbReference type="AlphaFoldDB" id="A0A151K065"/>
<reference evidence="2 3" key="1">
    <citation type="submission" date="2016-03" db="EMBL/GenBank/DDBJ databases">
        <title>Trachymyrmex septentrionalis WGS genome.</title>
        <authorList>
            <person name="Nygaard S."/>
            <person name="Hu H."/>
            <person name="Boomsma J."/>
            <person name="Zhang G."/>
        </authorList>
    </citation>
    <scope>NUCLEOTIDE SEQUENCE [LARGE SCALE GENOMIC DNA]</scope>
    <source>
        <strain evidence="2">Tsep2-gDNA-1</strain>
        <tissue evidence="2">Whole body</tissue>
    </source>
</reference>
<dbReference type="Proteomes" id="UP000078541">
    <property type="component" value="Unassembled WGS sequence"/>
</dbReference>
<keyword evidence="3" id="KW-1185">Reference proteome</keyword>
<proteinExistence type="predicted"/>
<dbReference type="PANTHER" id="PTHR33568:SF3">
    <property type="entry name" value="DNA-DIRECTED DNA POLYMERASE"/>
    <property type="match status" value="1"/>
</dbReference>
<feature type="non-terminal residue" evidence="2">
    <location>
        <position position="1"/>
    </location>
</feature>
<evidence type="ECO:0000313" key="3">
    <source>
        <dbReference type="Proteomes" id="UP000078541"/>
    </source>
</evidence>
<dbReference type="EMBL" id="KQ981327">
    <property type="protein sequence ID" value="KYN42701.1"/>
    <property type="molecule type" value="Genomic_DNA"/>
</dbReference>
<dbReference type="PANTHER" id="PTHR33568">
    <property type="entry name" value="DNA POLYMERASE"/>
    <property type="match status" value="1"/>
</dbReference>
<accession>A0A151K065</accession>
<name>A0A151K065_9HYME</name>
<dbReference type="GO" id="GO:0071897">
    <property type="term" value="P:DNA biosynthetic process"/>
    <property type="evidence" value="ECO:0007669"/>
    <property type="project" value="UniProtKB-ARBA"/>
</dbReference>
<dbReference type="InterPro" id="IPR043502">
    <property type="entry name" value="DNA/RNA_pol_sf"/>
</dbReference>
<evidence type="ECO:0000313" key="2">
    <source>
        <dbReference type="EMBL" id="KYN42701.1"/>
    </source>
</evidence>
<organism evidence="2 3">
    <name type="scientific">Trachymyrmex septentrionalis</name>
    <dbReference type="NCBI Taxonomy" id="34720"/>
    <lineage>
        <taxon>Eukaryota</taxon>
        <taxon>Metazoa</taxon>
        <taxon>Ecdysozoa</taxon>
        <taxon>Arthropoda</taxon>
        <taxon>Hexapoda</taxon>
        <taxon>Insecta</taxon>
        <taxon>Pterygota</taxon>
        <taxon>Neoptera</taxon>
        <taxon>Endopterygota</taxon>
        <taxon>Hymenoptera</taxon>
        <taxon>Apocrita</taxon>
        <taxon>Aculeata</taxon>
        <taxon>Formicoidea</taxon>
        <taxon>Formicidae</taxon>
        <taxon>Myrmicinae</taxon>
        <taxon>Trachymyrmex</taxon>
    </lineage>
</organism>
<feature type="region of interest" description="Disordered" evidence="1">
    <location>
        <begin position="54"/>
        <end position="131"/>
    </location>
</feature>